<reference evidence="2 3" key="1">
    <citation type="submission" date="2019-01" db="EMBL/GenBank/DDBJ databases">
        <title>Novel species of Cellulomonas.</title>
        <authorList>
            <person name="Liu Q."/>
            <person name="Xin Y.-H."/>
        </authorList>
    </citation>
    <scope>NUCLEOTIDE SEQUENCE [LARGE SCALE GENOMIC DNA]</scope>
    <source>
        <strain evidence="2 3">HLT2-17</strain>
    </source>
</reference>
<keyword evidence="1" id="KW-1133">Transmembrane helix</keyword>
<dbReference type="AlphaFoldDB" id="A0A4Q5N086"/>
<feature type="transmembrane region" description="Helical" evidence="1">
    <location>
        <begin position="112"/>
        <end position="131"/>
    </location>
</feature>
<sequence>MSYEEKRAWIYAAIAVGLPVVYFATVLGQVGSVADVDQIAYVRPLLWAIGAAIVLNIVLSIVATIASPEDRDRTDERDTSINRYGEYVAGIVLGAGMVVPFALTLAQAPHFWIAQGMYLAFVLSALTSAVIKIRAYRRGL</sequence>
<protein>
    <recommendedName>
        <fullName evidence="4">DUF2178 domain-containing protein</fullName>
    </recommendedName>
</protein>
<keyword evidence="1" id="KW-0472">Membrane</keyword>
<proteinExistence type="predicted"/>
<evidence type="ECO:0000256" key="1">
    <source>
        <dbReference type="SAM" id="Phobius"/>
    </source>
</evidence>
<dbReference type="RefSeq" id="WP_130103085.1">
    <property type="nucleotide sequence ID" value="NZ_SDWW01000030.1"/>
</dbReference>
<comment type="caution">
    <text evidence="2">The sequence shown here is derived from an EMBL/GenBank/DDBJ whole genome shotgun (WGS) entry which is preliminary data.</text>
</comment>
<gene>
    <name evidence="2" type="ORF">EUA98_12835</name>
</gene>
<feature type="transmembrane region" description="Helical" evidence="1">
    <location>
        <begin position="87"/>
        <end position="106"/>
    </location>
</feature>
<evidence type="ECO:0000313" key="2">
    <source>
        <dbReference type="EMBL" id="RYV50623.1"/>
    </source>
</evidence>
<dbReference type="EMBL" id="SDWW01000030">
    <property type="protein sequence ID" value="RYV50623.1"/>
    <property type="molecule type" value="Genomic_DNA"/>
</dbReference>
<evidence type="ECO:0000313" key="3">
    <source>
        <dbReference type="Proteomes" id="UP000293764"/>
    </source>
</evidence>
<dbReference type="OrthoDB" id="4559359at2"/>
<evidence type="ECO:0008006" key="4">
    <source>
        <dbReference type="Google" id="ProtNLM"/>
    </source>
</evidence>
<feature type="transmembrane region" description="Helical" evidence="1">
    <location>
        <begin position="9"/>
        <end position="33"/>
    </location>
</feature>
<keyword evidence="3" id="KW-1185">Reference proteome</keyword>
<accession>A0A4Q5N086</accession>
<name>A0A4Q5N086_9MICO</name>
<keyword evidence="1" id="KW-0812">Transmembrane</keyword>
<dbReference type="Proteomes" id="UP000293764">
    <property type="component" value="Unassembled WGS sequence"/>
</dbReference>
<feature type="transmembrane region" description="Helical" evidence="1">
    <location>
        <begin position="45"/>
        <end position="66"/>
    </location>
</feature>
<organism evidence="2 3">
    <name type="scientific">Pengzhenrongella frigida</name>
    <dbReference type="NCBI Taxonomy" id="1259133"/>
    <lineage>
        <taxon>Bacteria</taxon>
        <taxon>Bacillati</taxon>
        <taxon>Actinomycetota</taxon>
        <taxon>Actinomycetes</taxon>
        <taxon>Micrococcales</taxon>
        <taxon>Pengzhenrongella</taxon>
    </lineage>
</organism>